<dbReference type="InterPro" id="IPR003593">
    <property type="entry name" value="AAA+_ATPase"/>
</dbReference>
<dbReference type="PROSITE" id="PS00211">
    <property type="entry name" value="ABC_TRANSPORTER_1"/>
    <property type="match status" value="1"/>
</dbReference>
<proteinExistence type="predicted"/>
<keyword evidence="2" id="KW-0677">Repeat</keyword>
<evidence type="ECO:0000256" key="2">
    <source>
        <dbReference type="ARBA" id="ARBA00022737"/>
    </source>
</evidence>
<dbReference type="InterPro" id="IPR017871">
    <property type="entry name" value="ABC_transporter-like_CS"/>
</dbReference>
<evidence type="ECO:0000256" key="4">
    <source>
        <dbReference type="ARBA" id="ARBA00022840"/>
    </source>
</evidence>
<dbReference type="RefSeq" id="WP_205109981.1">
    <property type="nucleotide sequence ID" value="NZ_BAAAHT010000015.1"/>
</dbReference>
<dbReference type="Pfam" id="PF00005">
    <property type="entry name" value="ABC_tran"/>
    <property type="match status" value="2"/>
</dbReference>
<keyword evidence="6" id="KW-0762">Sugar transport</keyword>
<evidence type="ECO:0000256" key="1">
    <source>
        <dbReference type="ARBA" id="ARBA00022448"/>
    </source>
</evidence>
<evidence type="ECO:0000259" key="5">
    <source>
        <dbReference type="PROSITE" id="PS50893"/>
    </source>
</evidence>
<dbReference type="Gene3D" id="3.40.50.300">
    <property type="entry name" value="P-loop containing nucleotide triphosphate hydrolases"/>
    <property type="match status" value="2"/>
</dbReference>
<dbReference type="PANTHER" id="PTHR43790">
    <property type="entry name" value="CARBOHYDRATE TRANSPORT ATP-BINDING PROTEIN MG119-RELATED"/>
    <property type="match status" value="1"/>
</dbReference>
<evidence type="ECO:0000313" key="6">
    <source>
        <dbReference type="EMBL" id="MBM7472906.1"/>
    </source>
</evidence>
<evidence type="ECO:0000313" key="7">
    <source>
        <dbReference type="Proteomes" id="UP000776164"/>
    </source>
</evidence>
<dbReference type="SMART" id="SM00382">
    <property type="entry name" value="AAA"/>
    <property type="match status" value="2"/>
</dbReference>
<gene>
    <name evidence="6" type="ORF">JOE66_002540</name>
</gene>
<keyword evidence="4" id="KW-0067">ATP-binding</keyword>
<organism evidence="6 7">
    <name type="scientific">Subtercola frigoramans</name>
    <dbReference type="NCBI Taxonomy" id="120298"/>
    <lineage>
        <taxon>Bacteria</taxon>
        <taxon>Bacillati</taxon>
        <taxon>Actinomycetota</taxon>
        <taxon>Actinomycetes</taxon>
        <taxon>Micrococcales</taxon>
        <taxon>Microbacteriaceae</taxon>
        <taxon>Subtercola</taxon>
    </lineage>
</organism>
<dbReference type="InterPro" id="IPR003439">
    <property type="entry name" value="ABC_transporter-like_ATP-bd"/>
</dbReference>
<dbReference type="Proteomes" id="UP000776164">
    <property type="component" value="Unassembled WGS sequence"/>
</dbReference>
<sequence length="496" mass="53647">MLEVTKGYAGVQALRDASFHLRTGEVMALVGENGAGKSTLMKILLGLVQRDRGRIEIMGNPVEFAAPVEALNSGIAMIHQEISLVEGLSVAENVWLGRENDFAHLGFVGHRSRVRATRALLTRLGFDIDPEALVGSLSIAQMQLVEIARAVSYESQVIVMDEPTSALTPSEISLLYRTIRSLAAEGIGIVYISHKLDEIFDLADRITVMRDGVTIGLYESSAISPKQLVSLIAGKELAVAERKRVHHEFGGEAIRVEGLSGDAFTDVTFALRRGEVLGFCGLMGAGRTEIVRAIYGLDPVRAGSIYLDGAPITVGSPRRAVRLGIGLITEDRLRSGSIFPYSVMKNSTLASIDKFKRGFTISRKNEIVAYRSVADALGIKAGSPRSLIGELSGGNQQKVLISRWLHREPKVLILDEPTRGIDVGAKAEIYALIDRLASRGVAVIIVSSEIPELFAICDRIAVIRQGYIVAEHPAAETTAEELLSEAFGVQPTQEPI</sequence>
<reference evidence="6 7" key="1">
    <citation type="submission" date="2021-01" db="EMBL/GenBank/DDBJ databases">
        <title>Sequencing the genomes of 1000 actinobacteria strains.</title>
        <authorList>
            <person name="Klenk H.-P."/>
        </authorList>
    </citation>
    <scope>NUCLEOTIDE SEQUENCE [LARGE SCALE GENOMIC DNA]</scope>
    <source>
        <strain evidence="6 7">DSM 13057</strain>
    </source>
</reference>
<keyword evidence="1" id="KW-0813">Transport</keyword>
<dbReference type="CDD" id="cd03216">
    <property type="entry name" value="ABC_Carb_Monos_I"/>
    <property type="match status" value="1"/>
</dbReference>
<name>A0ABS2L8X6_9MICO</name>
<accession>A0ABS2L8X6</accession>
<dbReference type="InterPro" id="IPR027417">
    <property type="entry name" value="P-loop_NTPase"/>
</dbReference>
<feature type="domain" description="ABC transporter" evidence="5">
    <location>
        <begin position="2"/>
        <end position="236"/>
    </location>
</feature>
<keyword evidence="7" id="KW-1185">Reference proteome</keyword>
<comment type="caution">
    <text evidence="6">The sequence shown here is derived from an EMBL/GenBank/DDBJ whole genome shotgun (WGS) entry which is preliminary data.</text>
</comment>
<dbReference type="PROSITE" id="PS50893">
    <property type="entry name" value="ABC_TRANSPORTER_2"/>
    <property type="match status" value="2"/>
</dbReference>
<keyword evidence="3" id="KW-0547">Nucleotide-binding</keyword>
<dbReference type="InterPro" id="IPR050107">
    <property type="entry name" value="ABC_carbohydrate_import_ATPase"/>
</dbReference>
<protein>
    <submittedName>
        <fullName evidence="6">ABC-type sugar transport system ATPase subunit</fullName>
    </submittedName>
</protein>
<evidence type="ECO:0000256" key="3">
    <source>
        <dbReference type="ARBA" id="ARBA00022741"/>
    </source>
</evidence>
<dbReference type="PANTHER" id="PTHR43790:SF9">
    <property type="entry name" value="GALACTOFURANOSE TRANSPORTER ATP-BINDING PROTEIN YTFR"/>
    <property type="match status" value="1"/>
</dbReference>
<feature type="domain" description="ABC transporter" evidence="5">
    <location>
        <begin position="249"/>
        <end position="490"/>
    </location>
</feature>
<dbReference type="SUPFAM" id="SSF52540">
    <property type="entry name" value="P-loop containing nucleoside triphosphate hydrolases"/>
    <property type="match status" value="2"/>
</dbReference>
<dbReference type="EMBL" id="JAFBBU010000001">
    <property type="protein sequence ID" value="MBM7472906.1"/>
    <property type="molecule type" value="Genomic_DNA"/>
</dbReference>
<dbReference type="CDD" id="cd03215">
    <property type="entry name" value="ABC_Carb_Monos_II"/>
    <property type="match status" value="1"/>
</dbReference>